<evidence type="ECO:0000256" key="5">
    <source>
        <dbReference type="SAM" id="Phobius"/>
    </source>
</evidence>
<keyword evidence="8" id="KW-1185">Reference proteome</keyword>
<evidence type="ECO:0000256" key="2">
    <source>
        <dbReference type="ARBA" id="ARBA00022692"/>
    </source>
</evidence>
<evidence type="ECO:0000313" key="7">
    <source>
        <dbReference type="EMBL" id="CEL03856.1"/>
    </source>
</evidence>
<dbReference type="GO" id="GO:0016491">
    <property type="term" value="F:oxidoreductase activity"/>
    <property type="evidence" value="ECO:0007669"/>
    <property type="project" value="InterPro"/>
</dbReference>
<evidence type="ECO:0000256" key="1">
    <source>
        <dbReference type="ARBA" id="ARBA00004370"/>
    </source>
</evidence>
<reference evidence="8" key="1">
    <citation type="journal article" date="2016" name="Genome Announc.">
        <title>Draft genome sequences of fungus Aspergillus calidoustus.</title>
        <authorList>
            <person name="Horn F."/>
            <person name="Linde J."/>
            <person name="Mattern D.J."/>
            <person name="Walther G."/>
            <person name="Guthke R."/>
            <person name="Scherlach K."/>
            <person name="Martin K."/>
            <person name="Brakhage A.A."/>
            <person name="Petzke L."/>
            <person name="Valiante V."/>
        </authorList>
    </citation>
    <scope>NUCLEOTIDE SEQUENCE [LARGE SCALE GENOMIC DNA]</scope>
    <source>
        <strain evidence="8">SF006504</strain>
    </source>
</reference>
<accession>A0A0U5FWF0</accession>
<keyword evidence="2 5" id="KW-0812">Transmembrane</keyword>
<feature type="transmembrane region" description="Helical" evidence="5">
    <location>
        <begin position="88"/>
        <end position="106"/>
    </location>
</feature>
<dbReference type="AlphaFoldDB" id="A0A0U5FWF0"/>
<feature type="domain" description="Fatty acid hydroxylase" evidence="6">
    <location>
        <begin position="185"/>
        <end position="331"/>
    </location>
</feature>
<organism evidence="7 8">
    <name type="scientific">Aspergillus calidoustus</name>
    <dbReference type="NCBI Taxonomy" id="454130"/>
    <lineage>
        <taxon>Eukaryota</taxon>
        <taxon>Fungi</taxon>
        <taxon>Dikarya</taxon>
        <taxon>Ascomycota</taxon>
        <taxon>Pezizomycotina</taxon>
        <taxon>Eurotiomycetes</taxon>
        <taxon>Eurotiomycetidae</taxon>
        <taxon>Eurotiales</taxon>
        <taxon>Aspergillaceae</taxon>
        <taxon>Aspergillus</taxon>
        <taxon>Aspergillus subgen. Nidulantes</taxon>
    </lineage>
</organism>
<dbReference type="GO" id="GO:0005506">
    <property type="term" value="F:iron ion binding"/>
    <property type="evidence" value="ECO:0007669"/>
    <property type="project" value="InterPro"/>
</dbReference>
<feature type="transmembrane region" description="Helical" evidence="5">
    <location>
        <begin position="238"/>
        <end position="261"/>
    </location>
</feature>
<name>A0A0U5FWF0_ASPCI</name>
<feature type="transmembrane region" description="Helical" evidence="5">
    <location>
        <begin position="149"/>
        <end position="170"/>
    </location>
</feature>
<keyword evidence="3 5" id="KW-1133">Transmembrane helix</keyword>
<proteinExistence type="predicted"/>
<dbReference type="EMBL" id="CDMC01000004">
    <property type="protein sequence ID" value="CEL03856.1"/>
    <property type="molecule type" value="Genomic_DNA"/>
</dbReference>
<dbReference type="OrthoDB" id="6354873at2759"/>
<evidence type="ECO:0000313" key="8">
    <source>
        <dbReference type="Proteomes" id="UP000054771"/>
    </source>
</evidence>
<evidence type="ECO:0000256" key="3">
    <source>
        <dbReference type="ARBA" id="ARBA00022989"/>
    </source>
</evidence>
<evidence type="ECO:0000259" key="6">
    <source>
        <dbReference type="Pfam" id="PF04116"/>
    </source>
</evidence>
<feature type="transmembrane region" description="Helical" evidence="5">
    <location>
        <begin position="63"/>
        <end position="82"/>
    </location>
</feature>
<dbReference type="GO" id="GO:0008610">
    <property type="term" value="P:lipid biosynthetic process"/>
    <property type="evidence" value="ECO:0007669"/>
    <property type="project" value="InterPro"/>
</dbReference>
<dbReference type="OMA" id="ACHEVPW"/>
<evidence type="ECO:0000256" key="4">
    <source>
        <dbReference type="ARBA" id="ARBA00023136"/>
    </source>
</evidence>
<protein>
    <recommendedName>
        <fullName evidence="6">Fatty acid hydroxylase domain-containing protein</fullName>
    </recommendedName>
</protein>
<comment type="subcellular location">
    <subcellularLocation>
        <location evidence="1">Membrane</location>
    </subcellularLocation>
</comment>
<dbReference type="PANTHER" id="PTHR11863">
    <property type="entry name" value="STEROL DESATURASE"/>
    <property type="match status" value="1"/>
</dbReference>
<dbReference type="Proteomes" id="UP000054771">
    <property type="component" value="Unassembled WGS sequence"/>
</dbReference>
<gene>
    <name evidence="7" type="ORF">ASPCAL04995</name>
</gene>
<dbReference type="STRING" id="454130.A0A0U5FWF0"/>
<dbReference type="InterPro" id="IPR050307">
    <property type="entry name" value="Sterol_Desaturase_Related"/>
</dbReference>
<feature type="transmembrane region" description="Helical" evidence="5">
    <location>
        <begin position="176"/>
        <end position="197"/>
    </location>
</feature>
<sequence>MGWAAEHNPHSMKSDWHQKDRSTWNFHQRFIDYLNVNPIIPNTPLPKYPKTEKMPYMSQLSQHLFIVVSACIPIILHQAWVTLTGHSLGKWGAFFLYNAAYTVVAIREVRLLRRLTYKYGCLDGDVADRDGIPNTAVGKMIASLHKTTGFRLALAILITYNPTVSPLTAISDLSTWAPFITKLSLYGVILDFWFYAYHRACHEVPSLWKYHRTHHLTKHPTAVFSAFADDEQELIEMILVPFLTFATLWVVGLPLGFYEWWICLEYVTFAEVLGHSGIRVHTTVPSPITWLLQLCDAELAVEDHDLHHRRGWKKSFNYGKQTRVWDRLFGSCLDRLEAKPDNIDYGTVVWMPIF</sequence>
<dbReference type="GO" id="GO:0016020">
    <property type="term" value="C:membrane"/>
    <property type="evidence" value="ECO:0007669"/>
    <property type="project" value="UniProtKB-SubCell"/>
</dbReference>
<dbReference type="InterPro" id="IPR006694">
    <property type="entry name" value="Fatty_acid_hydroxylase"/>
</dbReference>
<keyword evidence="4 5" id="KW-0472">Membrane</keyword>
<dbReference type="Pfam" id="PF04116">
    <property type="entry name" value="FA_hydroxylase"/>
    <property type="match status" value="1"/>
</dbReference>